<dbReference type="EMBL" id="SGXA01000001">
    <property type="protein sequence ID" value="RZS74188.1"/>
    <property type="molecule type" value="Genomic_DNA"/>
</dbReference>
<accession>A0A4Q7N2N6</accession>
<dbReference type="InterPro" id="IPR025970">
    <property type="entry name" value="SusE"/>
</dbReference>
<gene>
    <name evidence="2" type="ORF">EV199_0032</name>
</gene>
<evidence type="ECO:0000259" key="1">
    <source>
        <dbReference type="Pfam" id="PF14292"/>
    </source>
</evidence>
<dbReference type="Proteomes" id="UP000293874">
    <property type="component" value="Unassembled WGS sequence"/>
</dbReference>
<sequence length="482" mass="52602">MIASSIIKKCFPFLAVLLALACRKDYKETDKGSTPLAVSANSNKILLNQKNESADGVVISWTAGSNNGSNAGISYVLKLDLSGNNFNNALTEDLGKAVLSKKFSVKDLNNLLLTRWNITPGTEASLQAKVIATVSDDKGTRDSSAILTVLITPYKPVSTTLYLLGDATPNGWDAGNATAMDADPAQPGRFHWQGLLSPGEFKLITTLGQFTPSYNRGADNTKLVFRENDNQPDDKITVVQSGVYSVTVDLLDLTIEVLETAEPLYKRLWMLGNAVPTGWDIQNPAEMRVDSSNLFVFTYNEILTAGEFKIPVARGNFATDYYMPLTNNPAITETGAQLVPGGDPDYKWKITTPGAYKIKLDIQANTISIKPFTPFTQVWMVGDATPDKWNINNPTPMVPDPVNPYVFTWSGALSVGEFKMPVETGDWGGDYFMPVLNASGPGSTQMKFVPGGSPDFKWKITEAGNYTITINQLYETISIQKQ</sequence>
<dbReference type="GO" id="GO:2001070">
    <property type="term" value="F:starch binding"/>
    <property type="evidence" value="ECO:0007669"/>
    <property type="project" value="InterPro"/>
</dbReference>
<proteinExistence type="predicted"/>
<protein>
    <submittedName>
        <fullName evidence="2">Uncharacterized protein DUF5019</fullName>
    </submittedName>
</protein>
<dbReference type="AlphaFoldDB" id="A0A4Q7N2N6"/>
<dbReference type="Gene3D" id="2.60.40.3620">
    <property type="match status" value="3"/>
</dbReference>
<dbReference type="OrthoDB" id="975117at2"/>
<keyword evidence="3" id="KW-1185">Reference proteome</keyword>
<dbReference type="RefSeq" id="WP_130538667.1">
    <property type="nucleotide sequence ID" value="NZ_CP042431.1"/>
</dbReference>
<feature type="domain" description="SusE outer membrane protein" evidence="1">
    <location>
        <begin position="27"/>
        <end position="130"/>
    </location>
</feature>
<reference evidence="2 3" key="1">
    <citation type="submission" date="2019-02" db="EMBL/GenBank/DDBJ databases">
        <title>Genomic Encyclopedia of Type Strains, Phase IV (KMG-IV): sequencing the most valuable type-strain genomes for metagenomic binning, comparative biology and taxonomic classification.</title>
        <authorList>
            <person name="Goeker M."/>
        </authorList>
    </citation>
    <scope>NUCLEOTIDE SEQUENCE [LARGE SCALE GENOMIC DNA]</scope>
    <source>
        <strain evidence="2 3">DSM 18116</strain>
    </source>
</reference>
<dbReference type="Pfam" id="PF14292">
    <property type="entry name" value="SusE"/>
    <property type="match status" value="1"/>
</dbReference>
<name>A0A4Q7N2N6_9BACT</name>
<comment type="caution">
    <text evidence="2">The sequence shown here is derived from an EMBL/GenBank/DDBJ whole genome shotgun (WGS) entry which is preliminary data.</text>
</comment>
<organism evidence="2 3">
    <name type="scientific">Pseudobacter ginsenosidimutans</name>
    <dbReference type="NCBI Taxonomy" id="661488"/>
    <lineage>
        <taxon>Bacteria</taxon>
        <taxon>Pseudomonadati</taxon>
        <taxon>Bacteroidota</taxon>
        <taxon>Chitinophagia</taxon>
        <taxon>Chitinophagales</taxon>
        <taxon>Chitinophagaceae</taxon>
        <taxon>Pseudobacter</taxon>
    </lineage>
</organism>
<evidence type="ECO:0000313" key="2">
    <source>
        <dbReference type="EMBL" id="RZS74188.1"/>
    </source>
</evidence>
<evidence type="ECO:0000313" key="3">
    <source>
        <dbReference type="Proteomes" id="UP000293874"/>
    </source>
</evidence>
<dbReference type="GO" id="GO:0019867">
    <property type="term" value="C:outer membrane"/>
    <property type="evidence" value="ECO:0007669"/>
    <property type="project" value="InterPro"/>
</dbReference>